<protein>
    <recommendedName>
        <fullName evidence="3">DUF4179 domain-containing protein</fullName>
    </recommendedName>
</protein>
<reference evidence="2" key="1">
    <citation type="submission" date="2016-09" db="EMBL/GenBank/DDBJ databases">
        <title>Genomics of Clostridium taeniosporum, an organism which forms endospores with ribbon-like appendages.</title>
        <authorList>
            <person name="Walker J.R."/>
        </authorList>
    </citation>
    <scope>NUCLEOTIDE SEQUENCE [LARGE SCALE GENOMIC DNA]</scope>
    <source>
        <strain evidence="2">1/k</strain>
    </source>
</reference>
<organism evidence="1 2">
    <name type="scientific">Clostridium taeniosporum</name>
    <dbReference type="NCBI Taxonomy" id="394958"/>
    <lineage>
        <taxon>Bacteria</taxon>
        <taxon>Bacillati</taxon>
        <taxon>Bacillota</taxon>
        <taxon>Clostridia</taxon>
        <taxon>Eubacteriales</taxon>
        <taxon>Clostridiaceae</taxon>
        <taxon>Clostridium</taxon>
    </lineage>
</organism>
<name>A0A1D7XL18_9CLOT</name>
<dbReference type="Gene3D" id="2.60.40.1630">
    <property type="entry name" value="bacillus anthracis domain"/>
    <property type="match status" value="1"/>
</dbReference>
<keyword evidence="2" id="KW-1185">Reference proteome</keyword>
<evidence type="ECO:0000313" key="1">
    <source>
        <dbReference type="EMBL" id="AOR23799.1"/>
    </source>
</evidence>
<gene>
    <name evidence="1" type="ORF">BGI42_08695</name>
</gene>
<dbReference type="Proteomes" id="UP000094652">
    <property type="component" value="Chromosome"/>
</dbReference>
<accession>A0A1D7XL18</accession>
<dbReference type="EMBL" id="CP017253">
    <property type="protein sequence ID" value="AOR23799.1"/>
    <property type="molecule type" value="Genomic_DNA"/>
</dbReference>
<evidence type="ECO:0008006" key="3">
    <source>
        <dbReference type="Google" id="ProtNLM"/>
    </source>
</evidence>
<dbReference type="OrthoDB" id="1883199at2"/>
<dbReference type="STRING" id="394958.BGI42_08695"/>
<dbReference type="RefSeq" id="WP_069679946.1">
    <property type="nucleotide sequence ID" value="NZ_CP017253.2"/>
</dbReference>
<dbReference type="AlphaFoldDB" id="A0A1D7XL18"/>
<proteinExistence type="predicted"/>
<dbReference type="KEGG" id="ctae:BGI42_08695"/>
<evidence type="ECO:0000313" key="2">
    <source>
        <dbReference type="Proteomes" id="UP000094652"/>
    </source>
</evidence>
<sequence>MLNKKLSRILGPVLGIMVFMASLSIGQVKVLADDKGNDNSVALKNAICHDYKDYSININKSVEQNGFKVTLDKVTGTKHFLKVQVKVQSAKALDKEEMEDIIAKITFNENGESIGKSGSRWTEYIDDNTALINITEEIENAEYIEKGDLRVDIAIPSYKINAGIDAYVDFSESFRNTLEKEISVDVPKLNLTLNKLEADIMGTKLKYTSHCAERDQDKEDTIGSSMILKVGDRMYKTSSAGNYSFNDKESEGSYRAEAVTYAKLKDENDFSIIPVNCDMSYDEVNKTYDNNIMEYYEKLDSSKETLNNVKYLKEFKFSDGTKGEIYNIERKDNIVKVYCKGNSQKESLLMASNMYMNYEFDDSNVGLNDMYDYNKHMSFYKDKNEDLGYIVEFNNVDKDKILNLDIYSAISQIDRFKLGDEVEISK</sequence>